<keyword evidence="2" id="KW-1133">Transmembrane helix</keyword>
<evidence type="ECO:0000256" key="2">
    <source>
        <dbReference type="SAM" id="Phobius"/>
    </source>
</evidence>
<gene>
    <name evidence="3" type="ORF">SAMN04489707_100865</name>
</gene>
<dbReference type="OrthoDB" id="8565731at2"/>
<reference evidence="3 4" key="1">
    <citation type="submission" date="2016-10" db="EMBL/GenBank/DDBJ databases">
        <authorList>
            <person name="de Groot N.N."/>
        </authorList>
    </citation>
    <scope>NUCLEOTIDE SEQUENCE [LARGE SCALE GENOMIC DNA]</scope>
    <source>
        <strain evidence="3 4">R-24608</strain>
    </source>
</reference>
<protein>
    <recommendedName>
        <fullName evidence="5">Transmembrane protein</fullName>
    </recommendedName>
</protein>
<evidence type="ECO:0000313" key="4">
    <source>
        <dbReference type="Proteomes" id="UP000183656"/>
    </source>
</evidence>
<keyword evidence="4" id="KW-1185">Reference proteome</keyword>
<dbReference type="AlphaFoldDB" id="A0A1I7H468"/>
<evidence type="ECO:0008006" key="5">
    <source>
        <dbReference type="Google" id="ProtNLM"/>
    </source>
</evidence>
<dbReference type="EMBL" id="FPBX01000008">
    <property type="protein sequence ID" value="SFU55306.1"/>
    <property type="molecule type" value="Genomic_DNA"/>
</dbReference>
<dbReference type="Proteomes" id="UP000183656">
    <property type="component" value="Unassembled WGS sequence"/>
</dbReference>
<proteinExistence type="predicted"/>
<keyword evidence="2" id="KW-0472">Membrane</keyword>
<dbReference type="RefSeq" id="WP_054255994.1">
    <property type="nucleotide sequence ID" value="NZ_CYIG01000012.1"/>
</dbReference>
<feature type="region of interest" description="Disordered" evidence="1">
    <location>
        <begin position="71"/>
        <end position="100"/>
    </location>
</feature>
<name>A0A1I7H468_9BURK</name>
<evidence type="ECO:0000313" key="3">
    <source>
        <dbReference type="EMBL" id="SFU55306.1"/>
    </source>
</evidence>
<organism evidence="3 4">
    <name type="scientific">Paenacidovorax caeni</name>
    <dbReference type="NCBI Taxonomy" id="343013"/>
    <lineage>
        <taxon>Bacteria</taxon>
        <taxon>Pseudomonadati</taxon>
        <taxon>Pseudomonadota</taxon>
        <taxon>Betaproteobacteria</taxon>
        <taxon>Burkholderiales</taxon>
        <taxon>Comamonadaceae</taxon>
        <taxon>Paenacidovorax</taxon>
    </lineage>
</organism>
<keyword evidence="2" id="KW-0812">Transmembrane</keyword>
<evidence type="ECO:0000256" key="1">
    <source>
        <dbReference type="SAM" id="MobiDB-lite"/>
    </source>
</evidence>
<dbReference type="STRING" id="343013.SAMN04489707_100865"/>
<feature type="transmembrane region" description="Helical" evidence="2">
    <location>
        <begin position="28"/>
        <end position="49"/>
    </location>
</feature>
<accession>A0A1I7H468</accession>
<sequence length="100" mass="10415">MYLVIIAWLYVTLMMALAEATSSTGSVLGAIVTFVLYGLLPMAIVAYILGTPGRKRALQARREAEQQAWLAAQGSGDPNAGGKAPATAEGGVVAPVRKEP</sequence>